<protein>
    <submittedName>
        <fullName evidence="4">FecR family protein</fullName>
    </submittedName>
</protein>
<feature type="domain" description="FecR protein" evidence="2">
    <location>
        <begin position="169"/>
        <end position="264"/>
    </location>
</feature>
<dbReference type="EMBL" id="JADEYP010000019">
    <property type="protein sequence ID" value="MCA5005635.1"/>
    <property type="molecule type" value="Genomic_DNA"/>
</dbReference>
<keyword evidence="5" id="KW-1185">Reference proteome</keyword>
<reference evidence="4" key="1">
    <citation type="submission" date="2020-10" db="EMBL/GenBank/DDBJ databases">
        <authorList>
            <person name="Lu T."/>
            <person name="Wang Q."/>
            <person name="Han X."/>
        </authorList>
    </citation>
    <scope>NUCLEOTIDE SEQUENCE</scope>
    <source>
        <strain evidence="4">WQ 366</strain>
    </source>
</reference>
<evidence type="ECO:0000259" key="2">
    <source>
        <dbReference type="Pfam" id="PF04773"/>
    </source>
</evidence>
<proteinExistence type="predicted"/>
<comment type="caution">
    <text evidence="4">The sequence shown here is derived from an EMBL/GenBank/DDBJ whole genome shotgun (WGS) entry which is preliminary data.</text>
</comment>
<organism evidence="4 5">
    <name type="scientific">Sphingobacterium bovistauri</name>
    <dbReference type="NCBI Taxonomy" id="2781959"/>
    <lineage>
        <taxon>Bacteria</taxon>
        <taxon>Pseudomonadati</taxon>
        <taxon>Bacteroidota</taxon>
        <taxon>Sphingobacteriia</taxon>
        <taxon>Sphingobacteriales</taxon>
        <taxon>Sphingobacteriaceae</taxon>
        <taxon>Sphingobacterium</taxon>
    </lineage>
</organism>
<dbReference type="InterPro" id="IPR032508">
    <property type="entry name" value="FecR_C"/>
</dbReference>
<dbReference type="Gene3D" id="2.60.120.1440">
    <property type="match status" value="1"/>
</dbReference>
<dbReference type="PANTHER" id="PTHR30273">
    <property type="entry name" value="PERIPLASMIC SIGNAL SENSOR AND SIGMA FACTOR ACTIVATOR FECR-RELATED"/>
    <property type="match status" value="1"/>
</dbReference>
<keyword evidence="1" id="KW-1133">Transmembrane helix</keyword>
<feature type="transmembrane region" description="Helical" evidence="1">
    <location>
        <begin position="72"/>
        <end position="93"/>
    </location>
</feature>
<keyword evidence="1" id="KW-0812">Transmembrane</keyword>
<evidence type="ECO:0000259" key="3">
    <source>
        <dbReference type="Pfam" id="PF16344"/>
    </source>
</evidence>
<dbReference type="PANTHER" id="PTHR30273:SF2">
    <property type="entry name" value="PROTEIN FECR"/>
    <property type="match status" value="1"/>
</dbReference>
<dbReference type="RefSeq" id="WP_225553556.1">
    <property type="nucleotide sequence ID" value="NZ_JADEYP010000019.1"/>
</dbReference>
<feature type="domain" description="Protein FecR C-terminal" evidence="3">
    <location>
        <begin position="308"/>
        <end position="370"/>
    </location>
</feature>
<dbReference type="InterPro" id="IPR006860">
    <property type="entry name" value="FecR"/>
</dbReference>
<accession>A0ABS7Z9S7</accession>
<dbReference type="Pfam" id="PF16344">
    <property type="entry name" value="FecR_C"/>
    <property type="match status" value="1"/>
</dbReference>
<dbReference type="Proteomes" id="UP001165302">
    <property type="component" value="Unassembled WGS sequence"/>
</dbReference>
<gene>
    <name evidence="4" type="ORF">IPZ78_10770</name>
</gene>
<evidence type="ECO:0000313" key="4">
    <source>
        <dbReference type="EMBL" id="MCA5005635.1"/>
    </source>
</evidence>
<dbReference type="Pfam" id="PF04773">
    <property type="entry name" value="FecR"/>
    <property type="match status" value="1"/>
</dbReference>
<evidence type="ECO:0000256" key="1">
    <source>
        <dbReference type="SAM" id="Phobius"/>
    </source>
</evidence>
<dbReference type="Gene3D" id="3.55.50.30">
    <property type="match status" value="1"/>
</dbReference>
<name>A0ABS7Z9S7_9SPHI</name>
<keyword evidence="1" id="KW-0472">Membrane</keyword>
<sequence length="380" mass="43011">MHNLDNNFKKITNYLNNDESSLDKKDVVDWYDSLSNHELVDTERVDTIRYNAKQKLLQTIQQNKRKTIVNAIIKYGVVAAIFIAIGSFSYIALNSKEPNIISTKDKLSSISSAQNKAIIILPNGKEIDLEKIKLNESIDLGHTILKKDGNGKVSYYDKLSNKEIVQNNTLKIPKGGTYTLTLSDGTKVQLNSDSKITYPTTFSKGDRVVSLEGEAYFEVSKTSNRSPFKVFSKNQQVEVLGTKFNIKAYPNQEVTQTTLEEGSVSVSTNIENNKILKPEEQSTVLNKGNISIRNVVLDEVLSWTKNQFYFNGSNTKDVMDDIARWYNVDINYIAKNRTADYVGKIPRNLPLDKLIELLKFADFTVKINEEKDKSINLIIN</sequence>
<evidence type="ECO:0000313" key="5">
    <source>
        <dbReference type="Proteomes" id="UP001165302"/>
    </source>
</evidence>
<dbReference type="InterPro" id="IPR012373">
    <property type="entry name" value="Ferrdict_sens_TM"/>
</dbReference>